<name>N1QZH8_AEGTA</name>
<protein>
    <submittedName>
        <fullName evidence="2">Uncharacterized protein</fullName>
    </submittedName>
</protein>
<evidence type="ECO:0000256" key="1">
    <source>
        <dbReference type="SAM" id="MobiDB-lite"/>
    </source>
</evidence>
<accession>N1QZH8</accession>
<evidence type="ECO:0000313" key="2">
    <source>
        <dbReference type="EnsemblPlants" id="EMT17027"/>
    </source>
</evidence>
<organism evidence="2">
    <name type="scientific">Aegilops tauschii</name>
    <name type="common">Tausch's goatgrass</name>
    <name type="synonym">Aegilops squarrosa</name>
    <dbReference type="NCBI Taxonomy" id="37682"/>
    <lineage>
        <taxon>Eukaryota</taxon>
        <taxon>Viridiplantae</taxon>
        <taxon>Streptophyta</taxon>
        <taxon>Embryophyta</taxon>
        <taxon>Tracheophyta</taxon>
        <taxon>Spermatophyta</taxon>
        <taxon>Magnoliopsida</taxon>
        <taxon>Liliopsida</taxon>
        <taxon>Poales</taxon>
        <taxon>Poaceae</taxon>
        <taxon>BOP clade</taxon>
        <taxon>Pooideae</taxon>
        <taxon>Triticodae</taxon>
        <taxon>Triticeae</taxon>
        <taxon>Triticinae</taxon>
        <taxon>Aegilops</taxon>
    </lineage>
</organism>
<dbReference type="AlphaFoldDB" id="N1QZH8"/>
<reference evidence="2" key="1">
    <citation type="submission" date="2015-06" db="UniProtKB">
        <authorList>
            <consortium name="EnsemblPlants"/>
        </authorList>
    </citation>
    <scope>IDENTIFICATION</scope>
</reference>
<dbReference type="EnsemblPlants" id="EMT17027">
    <property type="protein sequence ID" value="EMT17027"/>
    <property type="gene ID" value="F775_23805"/>
</dbReference>
<feature type="region of interest" description="Disordered" evidence="1">
    <location>
        <begin position="28"/>
        <end position="52"/>
    </location>
</feature>
<sequence>MSAASSSPLTVPTDFLLPLNPVSFLRRRDRDELRKDGRQGGAEFADPQEYGP</sequence>
<proteinExistence type="predicted"/>
<feature type="compositionally biased region" description="Basic and acidic residues" evidence="1">
    <location>
        <begin position="28"/>
        <end position="38"/>
    </location>
</feature>